<keyword evidence="3 8" id="KW-0548">Nucleotidyltransferase</keyword>
<evidence type="ECO:0000313" key="9">
    <source>
        <dbReference type="EMBL" id="PSV48906.1"/>
    </source>
</evidence>
<comment type="catalytic activity">
    <reaction evidence="8">
        <text>L-threonyl-[protein] + ATP = 3-O-(5'-adenylyl)-L-threonyl-[protein] + diphosphate</text>
        <dbReference type="Rhea" id="RHEA:54292"/>
        <dbReference type="Rhea" id="RHEA-COMP:11060"/>
        <dbReference type="Rhea" id="RHEA-COMP:13847"/>
        <dbReference type="ChEBI" id="CHEBI:30013"/>
        <dbReference type="ChEBI" id="CHEBI:30616"/>
        <dbReference type="ChEBI" id="CHEBI:33019"/>
        <dbReference type="ChEBI" id="CHEBI:138113"/>
        <dbReference type="EC" id="2.7.7.108"/>
    </reaction>
</comment>
<feature type="binding site" evidence="8">
    <location>
        <position position="126"/>
    </location>
    <ligand>
        <name>ATP</name>
        <dbReference type="ChEBI" id="CHEBI:30616"/>
    </ligand>
</feature>
<dbReference type="PANTHER" id="PTHR32057:SF14">
    <property type="entry name" value="PROTEIN ADENYLYLTRANSFERASE SELO, MITOCHONDRIAL"/>
    <property type="match status" value="1"/>
</dbReference>
<protein>
    <recommendedName>
        <fullName evidence="8">Protein nucleotidyltransferase YdiU</fullName>
        <ecNumber evidence="8">2.7.7.-</ecNumber>
    </recommendedName>
    <alternativeName>
        <fullName evidence="8">Protein adenylyltransferase YdiU</fullName>
        <ecNumber evidence="8">2.7.7.108</ecNumber>
    </alternativeName>
    <alternativeName>
        <fullName evidence="8">Protein uridylyltransferase YdiU</fullName>
        <ecNumber evidence="8">2.7.7.-</ecNumber>
    </alternativeName>
</protein>
<keyword evidence="2 8" id="KW-0808">Transferase</keyword>
<evidence type="ECO:0000256" key="7">
    <source>
        <dbReference type="ARBA" id="ARBA00022842"/>
    </source>
</evidence>
<dbReference type="PANTHER" id="PTHR32057">
    <property type="entry name" value="PROTEIN ADENYLYLTRANSFERASE SELO, MITOCHONDRIAL"/>
    <property type="match status" value="1"/>
</dbReference>
<dbReference type="InterPro" id="IPR003846">
    <property type="entry name" value="SelO"/>
</dbReference>
<evidence type="ECO:0000313" key="10">
    <source>
        <dbReference type="Proteomes" id="UP000241803"/>
    </source>
</evidence>
<dbReference type="GO" id="GO:0005524">
    <property type="term" value="F:ATP binding"/>
    <property type="evidence" value="ECO:0007669"/>
    <property type="project" value="UniProtKB-UniRule"/>
</dbReference>
<evidence type="ECO:0000256" key="2">
    <source>
        <dbReference type="ARBA" id="ARBA00022679"/>
    </source>
</evidence>
<evidence type="ECO:0000256" key="1">
    <source>
        <dbReference type="ARBA" id="ARBA00009747"/>
    </source>
</evidence>
<dbReference type="HAMAP" id="MF_00692">
    <property type="entry name" value="SelO"/>
    <property type="match status" value="1"/>
</dbReference>
<comment type="catalytic activity">
    <reaction evidence="8">
        <text>L-tyrosyl-[protein] + ATP = O-(5'-adenylyl)-L-tyrosyl-[protein] + diphosphate</text>
        <dbReference type="Rhea" id="RHEA:54288"/>
        <dbReference type="Rhea" id="RHEA-COMP:10136"/>
        <dbReference type="Rhea" id="RHEA-COMP:13846"/>
        <dbReference type="ChEBI" id="CHEBI:30616"/>
        <dbReference type="ChEBI" id="CHEBI:33019"/>
        <dbReference type="ChEBI" id="CHEBI:46858"/>
        <dbReference type="ChEBI" id="CHEBI:83624"/>
        <dbReference type="EC" id="2.7.7.108"/>
    </reaction>
</comment>
<dbReference type="GO" id="GO:0000287">
    <property type="term" value="F:magnesium ion binding"/>
    <property type="evidence" value="ECO:0007669"/>
    <property type="project" value="UniProtKB-UniRule"/>
</dbReference>
<gene>
    <name evidence="8" type="primary">ydiU</name>
    <name evidence="8" type="synonym">selO</name>
    <name evidence="9" type="ORF">C9J47_06005</name>
</gene>
<dbReference type="EC" id="2.7.7.-" evidence="8"/>
<evidence type="ECO:0000256" key="5">
    <source>
        <dbReference type="ARBA" id="ARBA00022741"/>
    </source>
</evidence>
<comment type="caution">
    <text evidence="9">The sequence shown here is derived from an EMBL/GenBank/DDBJ whole genome shotgun (WGS) entry which is preliminary data.</text>
</comment>
<keyword evidence="7 8" id="KW-0460">Magnesium</keyword>
<comment type="catalytic activity">
    <reaction evidence="8">
        <text>L-seryl-[protein] + UTP = O-(5'-uridylyl)-L-seryl-[protein] + diphosphate</text>
        <dbReference type="Rhea" id="RHEA:64604"/>
        <dbReference type="Rhea" id="RHEA-COMP:9863"/>
        <dbReference type="Rhea" id="RHEA-COMP:16635"/>
        <dbReference type="ChEBI" id="CHEBI:29999"/>
        <dbReference type="ChEBI" id="CHEBI:33019"/>
        <dbReference type="ChEBI" id="CHEBI:46398"/>
        <dbReference type="ChEBI" id="CHEBI:156051"/>
    </reaction>
</comment>
<reference evidence="9 10" key="1">
    <citation type="submission" date="2018-03" db="EMBL/GenBank/DDBJ databases">
        <title>Whole genome sequencing of Histamine producing bacteria.</title>
        <authorList>
            <person name="Butler K."/>
        </authorList>
    </citation>
    <scope>NUCLEOTIDE SEQUENCE [LARGE SCALE GENOMIC DNA]</scope>
    <source>
        <strain evidence="9 10">ATCC 19614</strain>
    </source>
</reference>
<comment type="catalytic activity">
    <reaction evidence="8">
        <text>L-seryl-[protein] + ATP = 3-O-(5'-adenylyl)-L-seryl-[protein] + diphosphate</text>
        <dbReference type="Rhea" id="RHEA:58120"/>
        <dbReference type="Rhea" id="RHEA-COMP:9863"/>
        <dbReference type="Rhea" id="RHEA-COMP:15073"/>
        <dbReference type="ChEBI" id="CHEBI:29999"/>
        <dbReference type="ChEBI" id="CHEBI:30616"/>
        <dbReference type="ChEBI" id="CHEBI:33019"/>
        <dbReference type="ChEBI" id="CHEBI:142516"/>
        <dbReference type="EC" id="2.7.7.108"/>
    </reaction>
</comment>
<feature type="binding site" evidence="8">
    <location>
        <position position="176"/>
    </location>
    <ligand>
        <name>ATP</name>
        <dbReference type="ChEBI" id="CHEBI:30616"/>
    </ligand>
</feature>
<feature type="binding site" evidence="8">
    <location>
        <position position="277"/>
    </location>
    <ligand>
        <name>Mg(2+)</name>
        <dbReference type="ChEBI" id="CHEBI:18420"/>
    </ligand>
</feature>
<keyword evidence="5 8" id="KW-0547">Nucleotide-binding</keyword>
<comment type="cofactor">
    <cofactor evidence="8">
        <name>Mg(2+)</name>
        <dbReference type="ChEBI" id="CHEBI:18420"/>
    </cofactor>
    <cofactor evidence="8">
        <name>Mn(2+)</name>
        <dbReference type="ChEBI" id="CHEBI:29035"/>
    </cofactor>
</comment>
<dbReference type="GO" id="GO:0030145">
    <property type="term" value="F:manganese ion binding"/>
    <property type="evidence" value="ECO:0007669"/>
    <property type="project" value="UniProtKB-UniRule"/>
</dbReference>
<dbReference type="EC" id="2.7.7.108" evidence="8"/>
<evidence type="ECO:0000256" key="3">
    <source>
        <dbReference type="ARBA" id="ARBA00022695"/>
    </source>
</evidence>
<dbReference type="GO" id="GO:0070733">
    <property type="term" value="F:AMPylase activity"/>
    <property type="evidence" value="ECO:0007669"/>
    <property type="project" value="UniProtKB-EC"/>
</dbReference>
<keyword evidence="8" id="KW-0464">Manganese</keyword>
<feature type="binding site" evidence="8">
    <location>
        <position position="92"/>
    </location>
    <ligand>
        <name>ATP</name>
        <dbReference type="ChEBI" id="CHEBI:30616"/>
    </ligand>
</feature>
<feature type="binding site" evidence="8">
    <location>
        <position position="277"/>
    </location>
    <ligand>
        <name>ATP</name>
        <dbReference type="ChEBI" id="CHEBI:30616"/>
    </ligand>
</feature>
<comment type="similarity">
    <text evidence="1 8">Belongs to the SELO family.</text>
</comment>
<feature type="binding site" evidence="8">
    <location>
        <position position="268"/>
    </location>
    <ligand>
        <name>Mg(2+)</name>
        <dbReference type="ChEBI" id="CHEBI:18420"/>
    </ligand>
</feature>
<keyword evidence="6 8" id="KW-0067">ATP-binding</keyword>
<feature type="binding site" evidence="8">
    <location>
        <position position="93"/>
    </location>
    <ligand>
        <name>ATP</name>
        <dbReference type="ChEBI" id="CHEBI:30616"/>
    </ligand>
</feature>
<feature type="binding site" evidence="8">
    <location>
        <position position="113"/>
    </location>
    <ligand>
        <name>ATP</name>
        <dbReference type="ChEBI" id="CHEBI:30616"/>
    </ligand>
</feature>
<feature type="active site" description="Proton acceptor" evidence="8">
    <location>
        <position position="267"/>
    </location>
</feature>
<name>A0A2T3LC35_9GAMM</name>
<evidence type="ECO:0000256" key="4">
    <source>
        <dbReference type="ARBA" id="ARBA00022723"/>
    </source>
</evidence>
<feature type="binding site" evidence="8">
    <location>
        <position position="183"/>
    </location>
    <ligand>
        <name>ATP</name>
        <dbReference type="ChEBI" id="CHEBI:30616"/>
    </ligand>
</feature>
<evidence type="ECO:0000256" key="6">
    <source>
        <dbReference type="ARBA" id="ARBA00022840"/>
    </source>
</evidence>
<dbReference type="AlphaFoldDB" id="A0A2T3LC35"/>
<feature type="binding site" evidence="8">
    <location>
        <position position="125"/>
    </location>
    <ligand>
        <name>ATP</name>
        <dbReference type="ChEBI" id="CHEBI:30616"/>
    </ligand>
</feature>
<organism evidence="9 10">
    <name type="scientific">Photobacterium indicum</name>
    <dbReference type="NCBI Taxonomy" id="81447"/>
    <lineage>
        <taxon>Bacteria</taxon>
        <taxon>Pseudomonadati</taxon>
        <taxon>Pseudomonadota</taxon>
        <taxon>Gammaproteobacteria</taxon>
        <taxon>Vibrionales</taxon>
        <taxon>Vibrionaceae</taxon>
        <taxon>Photobacterium</taxon>
    </lineage>
</organism>
<keyword evidence="10" id="KW-1185">Reference proteome</keyword>
<dbReference type="Pfam" id="PF02696">
    <property type="entry name" value="SelO"/>
    <property type="match status" value="1"/>
</dbReference>
<dbReference type="EMBL" id="PYOC01000002">
    <property type="protein sequence ID" value="PSV48906.1"/>
    <property type="molecule type" value="Genomic_DNA"/>
</dbReference>
<keyword evidence="4 8" id="KW-0479">Metal-binding</keyword>
<comment type="catalytic activity">
    <reaction evidence="8">
        <text>L-histidyl-[protein] + UTP = N(tele)-(5'-uridylyl)-L-histidyl-[protein] + diphosphate</text>
        <dbReference type="Rhea" id="RHEA:83891"/>
        <dbReference type="Rhea" id="RHEA-COMP:9745"/>
        <dbReference type="Rhea" id="RHEA-COMP:20239"/>
        <dbReference type="ChEBI" id="CHEBI:29979"/>
        <dbReference type="ChEBI" id="CHEBI:33019"/>
        <dbReference type="ChEBI" id="CHEBI:46398"/>
        <dbReference type="ChEBI" id="CHEBI:233474"/>
    </reaction>
</comment>
<accession>A0A2T3LC35</accession>
<dbReference type="NCBIfam" id="NF000658">
    <property type="entry name" value="PRK00029.1"/>
    <property type="match status" value="1"/>
</dbReference>
<comment type="function">
    <text evidence="8">Nucleotidyltransferase involved in the post-translational modification of proteins. It can catalyze the addition of adenosine monophosphate (AMP) or uridine monophosphate (UMP) to a protein, resulting in modifications known as AMPylation and UMPylation.</text>
</comment>
<feature type="binding site" evidence="8">
    <location>
        <position position="90"/>
    </location>
    <ligand>
        <name>ATP</name>
        <dbReference type="ChEBI" id="CHEBI:30616"/>
    </ligand>
</feature>
<proteinExistence type="inferred from homology"/>
<sequence length="509" mass="57581">MKTLSQLVFNNTYSELPTTFGTAVTPQPLSDPFLVSVNPQVAEMLELDPQETQTNFFVDVFTGNEELAGTAPLAMKYTGHQFGHYNPDLGDGRGLLLGEILTSTNAKWDIHLKGSGKTPYSRQGDGRAVLRSSIREYLGSAALNGLGIKTTHALALLGSTTLVSREKMERGATLIRVAESHLRFGHFEYFFYTHQHSELKLLADYLIKHHFPDLLTTESEQKDKQTASPNQHNNIYASMLTRIVELTAQLIAGWQSVGFAHGVMNTDNMSVLGLTFDYGPFGFLDDYNPGYICNHSDYSGRYAFNQQPSIALWNLSALGYALTPLIDKEDVDAILNRYHLTLQRDYSARMRNKLGLIEKREEDTVLFSSLFELLQSQMVDYTLFFRTLSSISATDLSMSALPNSIERFEDLFSCIQPLETWLKAYAVRLNFEKDGDESRLEWMKQHNPKYILRNYLAQQAIDKAEDGDFTMIDELVQVLSSPFDEHPEFNQFADKPPYWGKKLEISCSS</sequence>
<dbReference type="RefSeq" id="WP_107253438.1">
    <property type="nucleotide sequence ID" value="NZ_PYOC01000002.1"/>
</dbReference>
<comment type="catalytic activity">
    <reaction evidence="8">
        <text>L-tyrosyl-[protein] + UTP = O-(5'-uridylyl)-L-tyrosyl-[protein] + diphosphate</text>
        <dbReference type="Rhea" id="RHEA:83887"/>
        <dbReference type="Rhea" id="RHEA-COMP:10136"/>
        <dbReference type="Rhea" id="RHEA-COMP:20238"/>
        <dbReference type="ChEBI" id="CHEBI:33019"/>
        <dbReference type="ChEBI" id="CHEBI:46398"/>
        <dbReference type="ChEBI" id="CHEBI:46858"/>
        <dbReference type="ChEBI" id="CHEBI:90602"/>
    </reaction>
</comment>
<evidence type="ECO:0000256" key="8">
    <source>
        <dbReference type="HAMAP-Rule" id="MF_00692"/>
    </source>
</evidence>
<dbReference type="Proteomes" id="UP000241803">
    <property type="component" value="Unassembled WGS sequence"/>
</dbReference>